<gene>
    <name evidence="2" type="ORF">PMEA_00015975</name>
</gene>
<accession>A0AAU9X376</accession>
<dbReference type="EMBL" id="CALNXJ010000029">
    <property type="protein sequence ID" value="CAH3134985.1"/>
    <property type="molecule type" value="Genomic_DNA"/>
</dbReference>
<keyword evidence="1" id="KW-0732">Signal</keyword>
<protein>
    <submittedName>
        <fullName evidence="2">Uncharacterized protein</fullName>
    </submittedName>
</protein>
<evidence type="ECO:0000313" key="3">
    <source>
        <dbReference type="Proteomes" id="UP001159428"/>
    </source>
</evidence>
<feature type="chain" id="PRO_5043650661" evidence="1">
    <location>
        <begin position="20"/>
        <end position="83"/>
    </location>
</feature>
<proteinExistence type="predicted"/>
<reference evidence="2 3" key="1">
    <citation type="submission" date="2022-05" db="EMBL/GenBank/DDBJ databases">
        <authorList>
            <consortium name="Genoscope - CEA"/>
            <person name="William W."/>
        </authorList>
    </citation>
    <scope>NUCLEOTIDE SEQUENCE [LARGE SCALE GENOMIC DNA]</scope>
</reference>
<dbReference type="Proteomes" id="UP001159428">
    <property type="component" value="Unassembled WGS sequence"/>
</dbReference>
<name>A0AAU9X376_9CNID</name>
<organism evidence="2 3">
    <name type="scientific">Pocillopora meandrina</name>
    <dbReference type="NCBI Taxonomy" id="46732"/>
    <lineage>
        <taxon>Eukaryota</taxon>
        <taxon>Metazoa</taxon>
        <taxon>Cnidaria</taxon>
        <taxon>Anthozoa</taxon>
        <taxon>Hexacorallia</taxon>
        <taxon>Scleractinia</taxon>
        <taxon>Astrocoeniina</taxon>
        <taxon>Pocilloporidae</taxon>
        <taxon>Pocillopora</taxon>
    </lineage>
</organism>
<comment type="caution">
    <text evidence="2">The sequence shown here is derived from an EMBL/GenBank/DDBJ whole genome shotgun (WGS) entry which is preliminary data.</text>
</comment>
<feature type="signal peptide" evidence="1">
    <location>
        <begin position="1"/>
        <end position="19"/>
    </location>
</feature>
<keyword evidence="3" id="KW-1185">Reference proteome</keyword>
<evidence type="ECO:0000256" key="1">
    <source>
        <dbReference type="SAM" id="SignalP"/>
    </source>
</evidence>
<dbReference type="AlphaFoldDB" id="A0AAU9X376"/>
<sequence>MRLAVLCFLCALIWKMSWSLESRGNSMIADERSNIDKRRKNRGDRPPCWFGRCRRRRSYSLDPSKSEIRLHDEAKSYDIDEEL</sequence>
<evidence type="ECO:0000313" key="2">
    <source>
        <dbReference type="EMBL" id="CAH3134985.1"/>
    </source>
</evidence>